<feature type="transmembrane region" description="Helical" evidence="8">
    <location>
        <begin position="437"/>
        <end position="462"/>
    </location>
</feature>
<feature type="transmembrane region" description="Helical" evidence="8">
    <location>
        <begin position="7"/>
        <end position="25"/>
    </location>
</feature>
<accession>G5IB56</accession>
<keyword evidence="3 8" id="KW-0812">Transmembrane</keyword>
<dbReference type="PANTHER" id="PTHR47019:SF1">
    <property type="entry name" value="LIPID II FLIPPASE MURJ"/>
    <property type="match status" value="1"/>
</dbReference>
<keyword evidence="2" id="KW-1003">Cell membrane</keyword>
<feature type="transmembrane region" description="Helical" evidence="8">
    <location>
        <begin position="266"/>
        <end position="285"/>
    </location>
</feature>
<feature type="transmembrane region" description="Helical" evidence="8">
    <location>
        <begin position="193"/>
        <end position="214"/>
    </location>
</feature>
<keyword evidence="5" id="KW-0573">Peptidoglycan synthesis</keyword>
<feature type="transmembrane region" description="Helical" evidence="8">
    <location>
        <begin position="226"/>
        <end position="246"/>
    </location>
</feature>
<comment type="caution">
    <text evidence="9">The sequence shown here is derived from an EMBL/GenBank/DDBJ whole genome shotgun (WGS) entry which is preliminary data.</text>
</comment>
<evidence type="ECO:0000256" key="6">
    <source>
        <dbReference type="ARBA" id="ARBA00022989"/>
    </source>
</evidence>
<evidence type="ECO:0000256" key="8">
    <source>
        <dbReference type="SAM" id="Phobius"/>
    </source>
</evidence>
<dbReference type="GO" id="GO:0034204">
    <property type="term" value="P:lipid translocation"/>
    <property type="evidence" value="ECO:0007669"/>
    <property type="project" value="TreeGrafter"/>
</dbReference>
<dbReference type="HOGENOM" id="CLU_006797_4_1_9"/>
<organism evidence="9 10">
    <name type="scientific">Hungatella hathewayi WAL-18680</name>
    <dbReference type="NCBI Taxonomy" id="742737"/>
    <lineage>
        <taxon>Bacteria</taxon>
        <taxon>Bacillati</taxon>
        <taxon>Bacillota</taxon>
        <taxon>Clostridia</taxon>
        <taxon>Lachnospirales</taxon>
        <taxon>Lachnospiraceae</taxon>
        <taxon>Hungatella</taxon>
    </lineage>
</organism>
<dbReference type="GO" id="GO:0005886">
    <property type="term" value="C:plasma membrane"/>
    <property type="evidence" value="ECO:0007669"/>
    <property type="project" value="UniProtKB-SubCell"/>
</dbReference>
<keyword evidence="4" id="KW-0133">Cell shape</keyword>
<dbReference type="GO" id="GO:0015648">
    <property type="term" value="F:lipid-linked peptidoglycan transporter activity"/>
    <property type="evidence" value="ECO:0007669"/>
    <property type="project" value="TreeGrafter"/>
</dbReference>
<feature type="transmembrane region" description="Helical" evidence="8">
    <location>
        <begin position="45"/>
        <end position="67"/>
    </location>
</feature>
<sequence length="500" mass="55335">MDKNSKFISITFISISSISLISKAVGFVREIVLSHFFGTEAIADAYIMSGNIVGVLFGWVSTIYVCYTPVFARIVKSFGKNKGIDFTRTLITVFEIIAIICICFVQVFSKSIVSIIAPGFSGELLELASSFLKSSSWILLAQPFIYPFKAYLEYEQKFVPASFSDMSVSILQVIIISISGLVSYKFLPYAMSIPYIIQGIILLCCARLNGLKYYPQLKCMNEMKSLFRVLVPYFLSSLLIEINSFVDRYFASSMNQGSVSMLNYASILNSFLLNIFIMAVSVMIYPSLTKAFVNKNFEKFNQTLKYGLSFIIIIFIPILMGALSLSNEIVFCVYGHGAFDANSVKGTSTIFSILAIALPALAIRELLFKSLYAGANTRIPFVSGIAATIINVFLNLLLAPQLGVIGLALATTLSVIITVPILAIVMIKKSYCFPIGCLLMLILKSLLSSALMLFAIFIYKHFVSFDYSSLFSSWLRLIGCIGVSVIVYFGTLMLLRIKGK</sequence>
<dbReference type="RefSeq" id="WP_006778719.1">
    <property type="nucleotide sequence ID" value="NZ_CP040506.1"/>
</dbReference>
<feature type="transmembrane region" description="Helical" evidence="8">
    <location>
        <begin position="88"/>
        <end position="108"/>
    </location>
</feature>
<dbReference type="PRINTS" id="PR01806">
    <property type="entry name" value="VIRFACTRMVIN"/>
</dbReference>
<dbReference type="AlphaFoldDB" id="G5IB56"/>
<comment type="subcellular location">
    <subcellularLocation>
        <location evidence="1">Cell membrane</location>
        <topology evidence="1">Multi-pass membrane protein</topology>
    </subcellularLocation>
</comment>
<evidence type="ECO:0000256" key="1">
    <source>
        <dbReference type="ARBA" id="ARBA00004651"/>
    </source>
</evidence>
<evidence type="ECO:0000256" key="5">
    <source>
        <dbReference type="ARBA" id="ARBA00022984"/>
    </source>
</evidence>
<evidence type="ECO:0000256" key="7">
    <source>
        <dbReference type="ARBA" id="ARBA00023136"/>
    </source>
</evidence>
<dbReference type="OrthoDB" id="9804143at2"/>
<evidence type="ECO:0000256" key="3">
    <source>
        <dbReference type="ARBA" id="ARBA00022692"/>
    </source>
</evidence>
<feature type="transmembrane region" description="Helical" evidence="8">
    <location>
        <begin position="379"/>
        <end position="398"/>
    </location>
</feature>
<feature type="transmembrane region" description="Helical" evidence="8">
    <location>
        <begin position="474"/>
        <end position="495"/>
    </location>
</feature>
<keyword evidence="10" id="KW-1185">Reference proteome</keyword>
<dbReference type="Proteomes" id="UP000005384">
    <property type="component" value="Unassembled WGS sequence"/>
</dbReference>
<dbReference type="Pfam" id="PF03023">
    <property type="entry name" value="MurJ"/>
    <property type="match status" value="1"/>
</dbReference>
<evidence type="ECO:0000313" key="9">
    <source>
        <dbReference type="EMBL" id="EHI61371.1"/>
    </source>
</evidence>
<dbReference type="InterPro" id="IPR004268">
    <property type="entry name" value="MurJ"/>
</dbReference>
<feature type="transmembrane region" description="Helical" evidence="8">
    <location>
        <begin position="306"/>
        <end position="326"/>
    </location>
</feature>
<evidence type="ECO:0008006" key="11">
    <source>
        <dbReference type="Google" id="ProtNLM"/>
    </source>
</evidence>
<dbReference type="EMBL" id="ADLN01000005">
    <property type="protein sequence ID" value="EHI61371.1"/>
    <property type="molecule type" value="Genomic_DNA"/>
</dbReference>
<proteinExistence type="predicted"/>
<keyword evidence="6 8" id="KW-1133">Transmembrane helix</keyword>
<dbReference type="GO" id="GO:0009252">
    <property type="term" value="P:peptidoglycan biosynthetic process"/>
    <property type="evidence" value="ECO:0007669"/>
    <property type="project" value="UniProtKB-KW"/>
</dbReference>
<name>G5IB56_9FIRM</name>
<keyword evidence="7 8" id="KW-0472">Membrane</keyword>
<evidence type="ECO:0000313" key="10">
    <source>
        <dbReference type="Proteomes" id="UP000005384"/>
    </source>
</evidence>
<evidence type="ECO:0000256" key="4">
    <source>
        <dbReference type="ARBA" id="ARBA00022960"/>
    </source>
</evidence>
<protein>
    <recommendedName>
        <fullName evidence="11">Lipid II flippase MurJ</fullName>
    </recommendedName>
</protein>
<feature type="transmembrane region" description="Helical" evidence="8">
    <location>
        <begin position="346"/>
        <end position="367"/>
    </location>
</feature>
<dbReference type="GO" id="GO:0008360">
    <property type="term" value="P:regulation of cell shape"/>
    <property type="evidence" value="ECO:0007669"/>
    <property type="project" value="UniProtKB-KW"/>
</dbReference>
<reference evidence="9 10" key="1">
    <citation type="submission" date="2011-08" db="EMBL/GenBank/DDBJ databases">
        <title>The Genome Sequence of Clostridium hathewayi WAL-18680.</title>
        <authorList>
            <consortium name="The Broad Institute Genome Sequencing Platform"/>
            <person name="Earl A."/>
            <person name="Ward D."/>
            <person name="Feldgarden M."/>
            <person name="Gevers D."/>
            <person name="Finegold S.M."/>
            <person name="Summanen P.H."/>
            <person name="Molitoris D.R."/>
            <person name="Song M."/>
            <person name="Daigneault M."/>
            <person name="Allen-Vercoe E."/>
            <person name="Young S.K."/>
            <person name="Zeng Q."/>
            <person name="Gargeya S."/>
            <person name="Fitzgerald M."/>
            <person name="Haas B."/>
            <person name="Abouelleil A."/>
            <person name="Alvarado L."/>
            <person name="Arachchi H.M."/>
            <person name="Berlin A."/>
            <person name="Brown A."/>
            <person name="Chapman S.B."/>
            <person name="Chen Z."/>
            <person name="Dunbar C."/>
            <person name="Freedman E."/>
            <person name="Gearin G."/>
            <person name="Gellesch M."/>
            <person name="Goldberg J."/>
            <person name="Griggs A."/>
            <person name="Gujja S."/>
            <person name="Heiman D."/>
            <person name="Howarth C."/>
            <person name="Larson L."/>
            <person name="Lui A."/>
            <person name="MacDonald P.J.P."/>
            <person name="Montmayeur A."/>
            <person name="Murphy C."/>
            <person name="Neiman D."/>
            <person name="Pearson M."/>
            <person name="Priest M."/>
            <person name="Roberts A."/>
            <person name="Saif S."/>
            <person name="Shea T."/>
            <person name="Shenoy N."/>
            <person name="Sisk P."/>
            <person name="Stolte C."/>
            <person name="Sykes S."/>
            <person name="Wortman J."/>
            <person name="Nusbaum C."/>
            <person name="Birren B."/>
        </authorList>
    </citation>
    <scope>NUCLEOTIDE SEQUENCE [LARGE SCALE GENOMIC DNA]</scope>
    <source>
        <strain evidence="9 10">WAL-18680</strain>
    </source>
</reference>
<gene>
    <name evidence="9" type="ORF">HMPREF9473_00733</name>
</gene>
<feature type="transmembrane region" description="Helical" evidence="8">
    <location>
        <begin position="404"/>
        <end position="425"/>
    </location>
</feature>
<dbReference type="InterPro" id="IPR051050">
    <property type="entry name" value="Lipid_II_flippase_MurJ/MviN"/>
</dbReference>
<dbReference type="PANTHER" id="PTHR47019">
    <property type="entry name" value="LIPID II FLIPPASE MURJ"/>
    <property type="match status" value="1"/>
</dbReference>
<dbReference type="PATRIC" id="fig|742737.3.peg.731"/>
<evidence type="ECO:0000256" key="2">
    <source>
        <dbReference type="ARBA" id="ARBA00022475"/>
    </source>
</evidence>